<dbReference type="InterPro" id="IPR001845">
    <property type="entry name" value="HTH_ArsR_DNA-bd_dom"/>
</dbReference>
<keyword evidence="8" id="KW-1185">Reference proteome</keyword>
<feature type="region of interest" description="Disordered" evidence="5">
    <location>
        <begin position="93"/>
        <end position="119"/>
    </location>
</feature>
<organism evidence="7 8">
    <name type="scientific">Imhoffiella purpurea</name>
    <dbReference type="NCBI Taxonomy" id="1249627"/>
    <lineage>
        <taxon>Bacteria</taxon>
        <taxon>Pseudomonadati</taxon>
        <taxon>Pseudomonadota</taxon>
        <taxon>Gammaproteobacteria</taxon>
        <taxon>Chromatiales</taxon>
        <taxon>Chromatiaceae</taxon>
        <taxon>Imhoffiella</taxon>
    </lineage>
</organism>
<accession>W9VBU7</accession>
<dbReference type="SMART" id="SM00418">
    <property type="entry name" value="HTH_ARSR"/>
    <property type="match status" value="1"/>
</dbReference>
<dbReference type="GO" id="GO:0003700">
    <property type="term" value="F:DNA-binding transcription factor activity"/>
    <property type="evidence" value="ECO:0007669"/>
    <property type="project" value="InterPro"/>
</dbReference>
<dbReference type="OrthoDB" id="9793058at2"/>
<proteinExistence type="predicted"/>
<feature type="domain" description="HTH arsR-type" evidence="6">
    <location>
        <begin position="1"/>
        <end position="89"/>
    </location>
</feature>
<dbReference type="PROSITE" id="PS50987">
    <property type="entry name" value="HTH_ARSR_2"/>
    <property type="match status" value="1"/>
</dbReference>
<dbReference type="PANTHER" id="PTHR33154:SF18">
    <property type="entry name" value="ARSENICAL RESISTANCE OPERON REPRESSOR"/>
    <property type="match status" value="1"/>
</dbReference>
<dbReference type="RefSeq" id="WP_043754807.1">
    <property type="nucleotide sequence ID" value="NZ_AONC01000040.1"/>
</dbReference>
<dbReference type="Gene3D" id="1.10.10.10">
    <property type="entry name" value="Winged helix-like DNA-binding domain superfamily/Winged helix DNA-binding domain"/>
    <property type="match status" value="1"/>
</dbReference>
<dbReference type="PANTHER" id="PTHR33154">
    <property type="entry name" value="TRANSCRIPTIONAL REGULATOR, ARSR FAMILY"/>
    <property type="match status" value="1"/>
</dbReference>
<evidence type="ECO:0000259" key="6">
    <source>
        <dbReference type="PROSITE" id="PS50987"/>
    </source>
</evidence>
<comment type="caution">
    <text evidence="7">The sequence shown here is derived from an EMBL/GenBank/DDBJ whole genome shotgun (WGS) entry which is preliminary data.</text>
</comment>
<dbReference type="InterPro" id="IPR036388">
    <property type="entry name" value="WH-like_DNA-bd_sf"/>
</dbReference>
<keyword evidence="1" id="KW-0059">Arsenical resistance</keyword>
<dbReference type="AlphaFoldDB" id="W9VBU7"/>
<evidence type="ECO:0000313" key="7">
    <source>
        <dbReference type="EMBL" id="EXJ14441.1"/>
    </source>
</evidence>
<dbReference type="Proteomes" id="UP000019460">
    <property type="component" value="Unassembled WGS sequence"/>
</dbReference>
<evidence type="ECO:0000256" key="3">
    <source>
        <dbReference type="ARBA" id="ARBA00023125"/>
    </source>
</evidence>
<evidence type="ECO:0000256" key="5">
    <source>
        <dbReference type="SAM" id="MobiDB-lite"/>
    </source>
</evidence>
<dbReference type="GO" id="GO:0003677">
    <property type="term" value="F:DNA binding"/>
    <property type="evidence" value="ECO:0007669"/>
    <property type="project" value="UniProtKB-KW"/>
</dbReference>
<dbReference type="GO" id="GO:0046685">
    <property type="term" value="P:response to arsenic-containing substance"/>
    <property type="evidence" value="ECO:0007669"/>
    <property type="project" value="UniProtKB-KW"/>
</dbReference>
<gene>
    <name evidence="7" type="ORF">D779_2582</name>
</gene>
<evidence type="ECO:0000256" key="1">
    <source>
        <dbReference type="ARBA" id="ARBA00022849"/>
    </source>
</evidence>
<keyword evidence="2" id="KW-0805">Transcription regulation</keyword>
<dbReference type="InterPro" id="IPR036390">
    <property type="entry name" value="WH_DNA-bd_sf"/>
</dbReference>
<dbReference type="SUPFAM" id="SSF46785">
    <property type="entry name" value="Winged helix' DNA-binding domain"/>
    <property type="match status" value="1"/>
</dbReference>
<dbReference type="eggNOG" id="COG0640">
    <property type="taxonomic scope" value="Bacteria"/>
</dbReference>
<sequence length="119" mass="13251">MNPTDVFAALANDTRLRCLVLLVEHDELCVCELTHAIGAAQPHVSRHLAQLRELGLVSDRREGLWVYYRIHRALPDWARSVLKETASGVRAQPPFAADAQALDRMPNRPSAQGCARATR</sequence>
<protein>
    <submittedName>
        <fullName evidence="7">Arsenical resistance operon repressor</fullName>
    </submittedName>
</protein>
<dbReference type="CDD" id="cd00090">
    <property type="entry name" value="HTH_ARSR"/>
    <property type="match status" value="1"/>
</dbReference>
<evidence type="ECO:0000313" key="8">
    <source>
        <dbReference type="Proteomes" id="UP000019460"/>
    </source>
</evidence>
<dbReference type="STRING" id="1249627.D779_2582"/>
<keyword evidence="4" id="KW-0804">Transcription</keyword>
<name>W9VBU7_9GAMM</name>
<evidence type="ECO:0000256" key="2">
    <source>
        <dbReference type="ARBA" id="ARBA00023015"/>
    </source>
</evidence>
<dbReference type="EMBL" id="AONC01000040">
    <property type="protein sequence ID" value="EXJ14441.1"/>
    <property type="molecule type" value="Genomic_DNA"/>
</dbReference>
<reference evidence="7 8" key="1">
    <citation type="submission" date="2012-11" db="EMBL/GenBank/DDBJ databases">
        <title>Genome assembly of Thiorhodococcus sp. AK35.</title>
        <authorList>
            <person name="Nupur N."/>
            <person name="Khatri I."/>
            <person name="Subramanian S."/>
            <person name="Pinnaka A."/>
        </authorList>
    </citation>
    <scope>NUCLEOTIDE SEQUENCE [LARGE SCALE GENOMIC DNA]</scope>
    <source>
        <strain evidence="7 8">AK35</strain>
    </source>
</reference>
<dbReference type="InterPro" id="IPR011991">
    <property type="entry name" value="ArsR-like_HTH"/>
</dbReference>
<keyword evidence="3" id="KW-0238">DNA-binding</keyword>
<evidence type="ECO:0000256" key="4">
    <source>
        <dbReference type="ARBA" id="ARBA00023163"/>
    </source>
</evidence>
<dbReference type="PRINTS" id="PR00778">
    <property type="entry name" value="HTHARSR"/>
</dbReference>
<dbReference type="NCBIfam" id="NF033788">
    <property type="entry name" value="HTH_metalloreg"/>
    <property type="match status" value="1"/>
</dbReference>
<dbReference type="InterPro" id="IPR051081">
    <property type="entry name" value="HTH_MetalResp_TranReg"/>
</dbReference>
<dbReference type="Pfam" id="PF01022">
    <property type="entry name" value="HTH_5"/>
    <property type="match status" value="1"/>
</dbReference>